<reference evidence="3" key="1">
    <citation type="submission" date="2016-04" db="EMBL/GenBank/DDBJ databases">
        <authorList>
            <person name="Evans L.H."/>
            <person name="Alamgir A."/>
            <person name="Owens N."/>
            <person name="Weber N.D."/>
            <person name="Virtaneva K."/>
            <person name="Barbian K."/>
            <person name="Babar A."/>
            <person name="Rosenke K."/>
        </authorList>
    </citation>
    <scope>NUCLEOTIDE SEQUENCE</scope>
    <source>
        <strain evidence="3">86</strain>
    </source>
</reference>
<dbReference type="InterPro" id="IPR029021">
    <property type="entry name" value="Prot-tyrosine_phosphatase-like"/>
</dbReference>
<evidence type="ECO:0000259" key="2">
    <source>
        <dbReference type="PROSITE" id="PS50056"/>
    </source>
</evidence>
<organism evidence="3">
    <name type="scientific">uncultured delta proteobacterium</name>
    <dbReference type="NCBI Taxonomy" id="34034"/>
    <lineage>
        <taxon>Bacteria</taxon>
        <taxon>Deltaproteobacteria</taxon>
        <taxon>environmental samples</taxon>
    </lineage>
</organism>
<dbReference type="PROSITE" id="PS00383">
    <property type="entry name" value="TYR_PHOSPHATASE_1"/>
    <property type="match status" value="1"/>
</dbReference>
<dbReference type="AlphaFoldDB" id="A0A212KDE3"/>
<feature type="domain" description="Tyrosine specific protein phosphatases" evidence="2">
    <location>
        <begin position="204"/>
        <end position="266"/>
    </location>
</feature>
<dbReference type="PANTHER" id="PTHR31126:SF1">
    <property type="entry name" value="TYROSINE SPECIFIC PROTEIN PHOSPHATASES DOMAIN-CONTAINING PROTEIN"/>
    <property type="match status" value="1"/>
</dbReference>
<dbReference type="SUPFAM" id="SSF52799">
    <property type="entry name" value="(Phosphotyrosine protein) phosphatases II"/>
    <property type="match status" value="1"/>
</dbReference>
<dbReference type="PROSITE" id="PS50056">
    <property type="entry name" value="TYR_PHOSPHATASE_2"/>
    <property type="match status" value="1"/>
</dbReference>
<dbReference type="Gene3D" id="3.90.190.10">
    <property type="entry name" value="Protein tyrosine phosphatase superfamily"/>
    <property type="match status" value="1"/>
</dbReference>
<comment type="similarity">
    <text evidence="1">Belongs to the protein-tyrosine phosphatase family.</text>
</comment>
<dbReference type="EMBL" id="FLUQ01000005">
    <property type="protein sequence ID" value="SBW09774.1"/>
    <property type="molecule type" value="Genomic_DNA"/>
</dbReference>
<proteinExistence type="inferred from homology"/>
<dbReference type="InterPro" id="IPR000387">
    <property type="entry name" value="Tyr_Pase_dom"/>
</dbReference>
<gene>
    <name evidence="3" type="ORF">KL86DPRO_50272</name>
</gene>
<evidence type="ECO:0000313" key="3">
    <source>
        <dbReference type="EMBL" id="SBW09774.1"/>
    </source>
</evidence>
<dbReference type="InterPro" id="IPR016130">
    <property type="entry name" value="Tyr_Pase_AS"/>
</dbReference>
<sequence>MTAEHASITRDPATKTATLTVAHSGRWDLFAGKTVADVDFSQPIASGAGPGKQTLPPAGWTCFALRAAERDAKKPLLLAERHLPMAGGYNFRDLGGFSGTNGKRVAWGKFFRTDGLSALTDADLTYLASIPVVTIVDFRTAEENEHHPDKIPASVKNVVRLPIAPGYMSERAAKNLEDYASPDEFMLEMYRDLALDPDITASYRRFFAAVQAEKDIPIIFHCSAGKDRTGLAAALILTALGVDREAILADYEASNGYLGDKYAPYIAQKPYLKSLFTVKKTFLLEAFRLLESEYGSLGAYLETALDVDVAAMRRRFLV</sequence>
<evidence type="ECO:0000256" key="1">
    <source>
        <dbReference type="ARBA" id="ARBA00009580"/>
    </source>
</evidence>
<dbReference type="InterPro" id="IPR026893">
    <property type="entry name" value="Tyr/Ser_Pase_IphP-type"/>
</dbReference>
<dbReference type="GO" id="GO:0004721">
    <property type="term" value="F:phosphoprotein phosphatase activity"/>
    <property type="evidence" value="ECO:0007669"/>
    <property type="project" value="InterPro"/>
</dbReference>
<accession>A0A212KDE3</accession>
<dbReference type="PANTHER" id="PTHR31126">
    <property type="entry name" value="TYROSINE-PROTEIN PHOSPHATASE"/>
    <property type="match status" value="1"/>
</dbReference>
<protein>
    <recommendedName>
        <fullName evidence="2">Tyrosine specific protein phosphatases domain-containing protein</fullName>
    </recommendedName>
</protein>
<dbReference type="Pfam" id="PF13350">
    <property type="entry name" value="Y_phosphatase3"/>
    <property type="match status" value="1"/>
</dbReference>
<name>A0A212KDE3_9DELT</name>